<name>A0A6J4KTV9_9ACTN</name>
<proteinExistence type="predicted"/>
<evidence type="ECO:0000313" key="1">
    <source>
        <dbReference type="EMBL" id="CAA9315227.1"/>
    </source>
</evidence>
<reference evidence="1" key="1">
    <citation type="submission" date="2020-02" db="EMBL/GenBank/DDBJ databases">
        <authorList>
            <person name="Meier V. D."/>
        </authorList>
    </citation>
    <scope>NUCLEOTIDE SEQUENCE</scope>
    <source>
        <strain evidence="1">AVDCRST_MAG46</strain>
    </source>
</reference>
<gene>
    <name evidence="1" type="ORF">AVDCRST_MAG46-445</name>
</gene>
<dbReference type="Pfam" id="PF13671">
    <property type="entry name" value="AAA_33"/>
    <property type="match status" value="1"/>
</dbReference>
<organism evidence="1">
    <name type="scientific">uncultured Nocardioidaceae bacterium</name>
    <dbReference type="NCBI Taxonomy" id="253824"/>
    <lineage>
        <taxon>Bacteria</taxon>
        <taxon>Bacillati</taxon>
        <taxon>Actinomycetota</taxon>
        <taxon>Actinomycetes</taxon>
        <taxon>Propionibacteriales</taxon>
        <taxon>Nocardioidaceae</taxon>
        <taxon>environmental samples</taxon>
    </lineage>
</organism>
<dbReference type="Gene3D" id="3.40.50.300">
    <property type="entry name" value="P-loop containing nucleotide triphosphate hydrolases"/>
    <property type="match status" value="1"/>
</dbReference>
<dbReference type="AlphaFoldDB" id="A0A6J4KTV9"/>
<dbReference type="PANTHER" id="PTHR37807">
    <property type="entry name" value="OS07G0160300 PROTEIN"/>
    <property type="match status" value="1"/>
</dbReference>
<protein>
    <submittedName>
        <fullName evidence="1">Uncharacterized protein</fullName>
    </submittedName>
</protein>
<dbReference type="PANTHER" id="PTHR37807:SF3">
    <property type="entry name" value="OS07G0160300 PROTEIN"/>
    <property type="match status" value="1"/>
</dbReference>
<dbReference type="SUPFAM" id="SSF52540">
    <property type="entry name" value="P-loop containing nucleoside triphosphate hydrolases"/>
    <property type="match status" value="1"/>
</dbReference>
<accession>A0A6J4KTV9</accession>
<sequence length="173" mass="18813">MATVECFVLVVGWPGSGKTTLARALARELGLAYLGKDEVKEALMDALDAPSSVPESQRLGRAAVHCVLRVARGCPGAVIDSTWFPYTLPLVRELPGPLVEIRCQVEADVARRRYGARRRDERHLDDQRTERELWGQPVLPLGVGPLVVVDTGQPVDAAEVAAKVRAALSRRPA</sequence>
<dbReference type="InterPro" id="IPR027417">
    <property type="entry name" value="P-loop_NTPase"/>
</dbReference>
<dbReference type="EMBL" id="CADCUD010000037">
    <property type="protein sequence ID" value="CAA9315227.1"/>
    <property type="molecule type" value="Genomic_DNA"/>
</dbReference>